<evidence type="ECO:0000313" key="7">
    <source>
        <dbReference type="EMBL" id="CAF3910948.1"/>
    </source>
</evidence>
<comment type="caution">
    <text evidence="5">The sequence shown here is derived from an EMBL/GenBank/DDBJ whole genome shotgun (WGS) entry which is preliminary data.</text>
</comment>
<dbReference type="EMBL" id="CAJNOW010006140">
    <property type="protein sequence ID" value="CAF1475594.1"/>
    <property type="molecule type" value="Genomic_DNA"/>
</dbReference>
<dbReference type="EMBL" id="CAJOBI010031703">
    <property type="protein sequence ID" value="CAF4276388.1"/>
    <property type="molecule type" value="Genomic_DNA"/>
</dbReference>
<evidence type="ECO:0000313" key="12">
    <source>
        <dbReference type="Proteomes" id="UP000663866"/>
    </source>
</evidence>
<dbReference type="Proteomes" id="UP000676336">
    <property type="component" value="Unassembled WGS sequence"/>
</dbReference>
<dbReference type="EMBL" id="CAJOBH010023453">
    <property type="protein sequence ID" value="CAF4235330.1"/>
    <property type="molecule type" value="Genomic_DNA"/>
</dbReference>
<accession>A0A816VF06</accession>
<dbReference type="Proteomes" id="UP000663834">
    <property type="component" value="Unassembled WGS sequence"/>
</dbReference>
<organism evidence="5 11">
    <name type="scientific">Rotaria magnacalcarata</name>
    <dbReference type="NCBI Taxonomy" id="392030"/>
    <lineage>
        <taxon>Eukaryota</taxon>
        <taxon>Metazoa</taxon>
        <taxon>Spiralia</taxon>
        <taxon>Gnathifera</taxon>
        <taxon>Rotifera</taxon>
        <taxon>Eurotatoria</taxon>
        <taxon>Bdelloidea</taxon>
        <taxon>Philodinida</taxon>
        <taxon>Philodinidae</taxon>
        <taxon>Rotaria</taxon>
    </lineage>
</organism>
<protein>
    <submittedName>
        <fullName evidence="5">Uncharacterized protein</fullName>
    </submittedName>
</protein>
<evidence type="ECO:0000313" key="4">
    <source>
        <dbReference type="EMBL" id="CAF2066320.1"/>
    </source>
</evidence>
<evidence type="ECO:0000256" key="1">
    <source>
        <dbReference type="SAM" id="SignalP"/>
    </source>
</evidence>
<dbReference type="Proteomes" id="UP000663856">
    <property type="component" value="Unassembled WGS sequence"/>
</dbReference>
<dbReference type="AlphaFoldDB" id="A0A816VF06"/>
<evidence type="ECO:0000313" key="9">
    <source>
        <dbReference type="EMBL" id="CAF4235330.1"/>
    </source>
</evidence>
<dbReference type="Proteomes" id="UP000663866">
    <property type="component" value="Unassembled WGS sequence"/>
</dbReference>
<evidence type="ECO:0000313" key="6">
    <source>
        <dbReference type="EMBL" id="CAF2138966.1"/>
    </source>
</evidence>
<feature type="signal peptide" evidence="1">
    <location>
        <begin position="1"/>
        <end position="21"/>
    </location>
</feature>
<proteinExistence type="predicted"/>
<dbReference type="EMBL" id="CAJNRG010012320">
    <property type="protein sequence ID" value="CAF2138966.1"/>
    <property type="molecule type" value="Genomic_DNA"/>
</dbReference>
<sequence>MSTKSIIILLIGLFLCTRIQSQQAFREYVAKKDFFNGLKSGEFSIYDQSNRNLLFRLESRYGFLQKAELFAYPQRQIVGSIKNNFVMWLYDADIQIFDMFYNQWIPGKITQAFPQFFFRYNIQYGNRRLLLQQLPFSFTSEIRDELAPSYVLARIRKRLSSLILPNTYDVQVYTNELPDVIYFLALSALDHNNSIQGRSNQNTNGNNQ</sequence>
<dbReference type="EMBL" id="CAJNRF010010284">
    <property type="protein sequence ID" value="CAF2119264.1"/>
    <property type="molecule type" value="Genomic_DNA"/>
</dbReference>
<name>A0A816VF06_9BILA</name>
<dbReference type="Proteomes" id="UP000663824">
    <property type="component" value="Unassembled WGS sequence"/>
</dbReference>
<reference evidence="5" key="1">
    <citation type="submission" date="2021-02" db="EMBL/GenBank/DDBJ databases">
        <authorList>
            <person name="Nowell W R."/>
        </authorList>
    </citation>
    <scope>NUCLEOTIDE SEQUENCE</scope>
</reference>
<dbReference type="EMBL" id="CAJNRE010007574">
    <property type="protein sequence ID" value="CAF2066320.1"/>
    <property type="molecule type" value="Genomic_DNA"/>
</dbReference>
<feature type="chain" id="PRO_5036230805" evidence="1">
    <location>
        <begin position="22"/>
        <end position="208"/>
    </location>
</feature>
<evidence type="ECO:0000313" key="10">
    <source>
        <dbReference type="EMBL" id="CAF4276388.1"/>
    </source>
</evidence>
<gene>
    <name evidence="9" type="ORF">BYL167_LOCUS24951</name>
    <name evidence="3" type="ORF">CJN711_LOCUS38240</name>
    <name evidence="2" type="ORF">KQP761_LOCUS13281</name>
    <name evidence="4" type="ORF">MBJ925_LOCUS15853</name>
    <name evidence="8" type="ORF">OVN521_LOCUS13135</name>
    <name evidence="10" type="ORF">SMN809_LOCUS25062</name>
    <name evidence="7" type="ORF">UXM345_LOCUS11074</name>
    <name evidence="5" type="ORF">WKI299_LOCUS24033</name>
    <name evidence="6" type="ORF">XDN619_LOCUS26335</name>
</gene>
<evidence type="ECO:0000313" key="3">
    <source>
        <dbReference type="EMBL" id="CAF1622890.1"/>
    </source>
</evidence>
<evidence type="ECO:0000313" key="2">
    <source>
        <dbReference type="EMBL" id="CAF1475594.1"/>
    </source>
</evidence>
<evidence type="ECO:0000313" key="11">
    <source>
        <dbReference type="Proteomes" id="UP000663856"/>
    </source>
</evidence>
<dbReference type="OrthoDB" id="9999578at2759"/>
<evidence type="ECO:0000313" key="5">
    <source>
        <dbReference type="EMBL" id="CAF2119264.1"/>
    </source>
</evidence>
<dbReference type="Proteomes" id="UP000681967">
    <property type="component" value="Unassembled WGS sequence"/>
</dbReference>
<dbReference type="Proteomes" id="UP000663887">
    <property type="component" value="Unassembled WGS sequence"/>
</dbReference>
<keyword evidence="1" id="KW-0732">Signal</keyword>
<dbReference type="EMBL" id="CAJNOV010018638">
    <property type="protein sequence ID" value="CAF1622890.1"/>
    <property type="molecule type" value="Genomic_DNA"/>
</dbReference>
<evidence type="ECO:0000313" key="8">
    <source>
        <dbReference type="EMBL" id="CAF3966836.1"/>
    </source>
</evidence>
<dbReference type="EMBL" id="CAJOBG010001894">
    <property type="protein sequence ID" value="CAF3966836.1"/>
    <property type="molecule type" value="Genomic_DNA"/>
</dbReference>
<dbReference type="Proteomes" id="UP000663855">
    <property type="component" value="Unassembled WGS sequence"/>
</dbReference>
<keyword evidence="12" id="KW-1185">Reference proteome</keyword>
<dbReference type="EMBL" id="CAJOBF010001085">
    <property type="protein sequence ID" value="CAF3910948.1"/>
    <property type="molecule type" value="Genomic_DNA"/>
</dbReference>
<dbReference type="Proteomes" id="UP000663842">
    <property type="component" value="Unassembled WGS sequence"/>
</dbReference>